<reference evidence="1 2" key="1">
    <citation type="submission" date="2021-06" db="EMBL/GenBank/DDBJ databases">
        <authorList>
            <person name="Kallberg Y."/>
            <person name="Tangrot J."/>
            <person name="Rosling A."/>
        </authorList>
    </citation>
    <scope>NUCLEOTIDE SEQUENCE [LARGE SCALE GENOMIC DNA]</scope>
    <source>
        <strain evidence="1 2">120-4 pot B 10/14</strain>
    </source>
</reference>
<organism evidence="1 2">
    <name type="scientific">Gigaspora margarita</name>
    <dbReference type="NCBI Taxonomy" id="4874"/>
    <lineage>
        <taxon>Eukaryota</taxon>
        <taxon>Fungi</taxon>
        <taxon>Fungi incertae sedis</taxon>
        <taxon>Mucoromycota</taxon>
        <taxon>Glomeromycotina</taxon>
        <taxon>Glomeromycetes</taxon>
        <taxon>Diversisporales</taxon>
        <taxon>Gigasporaceae</taxon>
        <taxon>Gigaspora</taxon>
    </lineage>
</organism>
<dbReference type="Proteomes" id="UP000789901">
    <property type="component" value="Unassembled WGS sequence"/>
</dbReference>
<sequence>MLYSESAQGLNIYQQLIIAQKAIFEGELFDQYEKHGITLVENEILVQIYEGVDLTIQWANIDSIKKASSLDDAWTSNIHMYHYQIQLLKQQECVLNWTRGTPRERVSGYAEKGGPFCPEIFGPDGNNVRRWRIAHISLVYPVTNTSILKGVLPHLEQLLGVSSK</sequence>
<dbReference type="EMBL" id="CAJVQB010066728">
    <property type="protein sequence ID" value="CAG8841738.1"/>
    <property type="molecule type" value="Genomic_DNA"/>
</dbReference>
<dbReference type="SUPFAM" id="SSF64484">
    <property type="entry name" value="beta and beta-prime subunits of DNA dependent RNA-polymerase"/>
    <property type="match status" value="1"/>
</dbReference>
<comment type="caution">
    <text evidence="1">The sequence shown here is derived from an EMBL/GenBank/DDBJ whole genome shotgun (WGS) entry which is preliminary data.</text>
</comment>
<keyword evidence="2" id="KW-1185">Reference proteome</keyword>
<accession>A0ABN7WXD5</accession>
<protein>
    <submittedName>
        <fullName evidence="1">39739_t:CDS:1</fullName>
    </submittedName>
</protein>
<name>A0ABN7WXD5_GIGMA</name>
<gene>
    <name evidence="1" type="ORF">GMARGA_LOCUS35599</name>
</gene>
<proteinExistence type="predicted"/>
<evidence type="ECO:0000313" key="2">
    <source>
        <dbReference type="Proteomes" id="UP000789901"/>
    </source>
</evidence>
<feature type="non-terminal residue" evidence="1">
    <location>
        <position position="164"/>
    </location>
</feature>
<evidence type="ECO:0000313" key="1">
    <source>
        <dbReference type="EMBL" id="CAG8841738.1"/>
    </source>
</evidence>